<protein>
    <submittedName>
        <fullName evidence="2">Uncharacterized protein</fullName>
    </submittedName>
</protein>
<keyword evidence="1" id="KW-0812">Transmembrane</keyword>
<keyword evidence="1" id="KW-1133">Transmembrane helix</keyword>
<feature type="transmembrane region" description="Helical" evidence="1">
    <location>
        <begin position="6"/>
        <end position="26"/>
    </location>
</feature>
<dbReference type="Proteomes" id="UP001500540">
    <property type="component" value="Unassembled WGS sequence"/>
</dbReference>
<reference evidence="3" key="1">
    <citation type="journal article" date="2019" name="Int. J. Syst. Evol. Microbiol.">
        <title>The Global Catalogue of Microorganisms (GCM) 10K type strain sequencing project: providing services to taxonomists for standard genome sequencing and annotation.</title>
        <authorList>
            <consortium name="The Broad Institute Genomics Platform"/>
            <consortium name="The Broad Institute Genome Sequencing Center for Infectious Disease"/>
            <person name="Wu L."/>
            <person name="Ma J."/>
        </authorList>
    </citation>
    <scope>NUCLEOTIDE SEQUENCE [LARGE SCALE GENOMIC DNA]</scope>
    <source>
        <strain evidence="3">JCM 16950</strain>
    </source>
</reference>
<keyword evidence="1" id="KW-0472">Membrane</keyword>
<accession>A0ABP7G9N8</accession>
<evidence type="ECO:0000313" key="2">
    <source>
        <dbReference type="EMBL" id="GAA3755312.1"/>
    </source>
</evidence>
<proteinExistence type="predicted"/>
<evidence type="ECO:0000256" key="1">
    <source>
        <dbReference type="SAM" id="Phobius"/>
    </source>
</evidence>
<feature type="transmembrane region" description="Helical" evidence="1">
    <location>
        <begin position="163"/>
        <end position="183"/>
    </location>
</feature>
<name>A0ABP7G9N8_9MICO</name>
<comment type="caution">
    <text evidence="2">The sequence shown here is derived from an EMBL/GenBank/DDBJ whole genome shotgun (WGS) entry which is preliminary data.</text>
</comment>
<feature type="transmembrane region" description="Helical" evidence="1">
    <location>
        <begin position="109"/>
        <end position="130"/>
    </location>
</feature>
<feature type="transmembrane region" description="Helical" evidence="1">
    <location>
        <begin position="136"/>
        <end position="156"/>
    </location>
</feature>
<feature type="transmembrane region" description="Helical" evidence="1">
    <location>
        <begin position="77"/>
        <end position="97"/>
    </location>
</feature>
<dbReference type="EMBL" id="BAABAF010000001">
    <property type="protein sequence ID" value="GAA3755312.1"/>
    <property type="molecule type" value="Genomic_DNA"/>
</dbReference>
<gene>
    <name evidence="2" type="ORF">GCM10022240_05370</name>
</gene>
<feature type="transmembrane region" description="Helical" evidence="1">
    <location>
        <begin position="47"/>
        <end position="71"/>
    </location>
</feature>
<evidence type="ECO:0000313" key="3">
    <source>
        <dbReference type="Proteomes" id="UP001500540"/>
    </source>
</evidence>
<keyword evidence="3" id="KW-1185">Reference proteome</keyword>
<organism evidence="2 3">
    <name type="scientific">Microbacterium kribbense</name>
    <dbReference type="NCBI Taxonomy" id="433645"/>
    <lineage>
        <taxon>Bacteria</taxon>
        <taxon>Bacillati</taxon>
        <taxon>Actinomycetota</taxon>
        <taxon>Actinomycetes</taxon>
        <taxon>Micrococcales</taxon>
        <taxon>Microbacteriaceae</taxon>
        <taxon>Microbacterium</taxon>
    </lineage>
</organism>
<sequence length="193" mass="21058">MKMFAVSPFVPLAIGFFGLGTGYLIYGPQELFGWPRRDAKVDAATGMWGIWLPGACQLFAGILLFVGMTWFQVFKDAPLYMAALAFSAYGIHWFVLGNNRGKQLDARPNAGMCVAYFILSVVGLLIFFIAGDWAVGLLFVGLALIYAADFFASIGVKAAERALGLVHIVTGLWLMWLMIASAFNFSLGTHLVL</sequence>